<sequence>MTASAPPEIPGVRRSFVEARGVRFHVTEAGPADGRPVMLLHGWPQHHYTYRHLLADPPAGLRLIVPDLPGYGWSGPPPHRWAKEDVASDLLALLDELGLGRVLLAGHDWGGFVGFLMVLREPDRFDGYLPLNIAHPWITTRTFAPHAWRFLMYQPLVAAFGVPLQRHTPFVDRLLRMGVADPATFTPEITHVYSGRFREPVPARAATDTYRTFWLKELPAAGRHPERRRATIPIRALFGTGDAAIHRSLAAAETARADDYTIEYVRGCGHFIPEERPDLVRSHLLALVAETA</sequence>
<dbReference type="KEGG" id="nno:NONO_c59070"/>
<reference evidence="3 4" key="1">
    <citation type="journal article" date="2014" name="Appl. Environ. Microbiol.">
        <title>Insights into the Microbial Degradation of Rubber and Gutta-Percha by Analysis of the Complete Genome of Nocardia nova SH22a.</title>
        <authorList>
            <person name="Luo Q."/>
            <person name="Hiessl S."/>
            <person name="Poehlein A."/>
            <person name="Daniel R."/>
            <person name="Steinbuchel A."/>
        </authorList>
    </citation>
    <scope>NUCLEOTIDE SEQUENCE [LARGE SCALE GENOMIC DNA]</scope>
    <source>
        <strain evidence="3">SH22a</strain>
    </source>
</reference>
<dbReference type="EMBL" id="CP006850">
    <property type="protein sequence ID" value="AHH20684.1"/>
    <property type="molecule type" value="Genomic_DNA"/>
</dbReference>
<dbReference type="Proteomes" id="UP000019150">
    <property type="component" value="Chromosome"/>
</dbReference>
<organism evidence="3 4">
    <name type="scientific">Nocardia nova SH22a</name>
    <dbReference type="NCBI Taxonomy" id="1415166"/>
    <lineage>
        <taxon>Bacteria</taxon>
        <taxon>Bacillati</taxon>
        <taxon>Actinomycetota</taxon>
        <taxon>Actinomycetes</taxon>
        <taxon>Mycobacteriales</taxon>
        <taxon>Nocardiaceae</taxon>
        <taxon>Nocardia</taxon>
    </lineage>
</organism>
<dbReference type="InterPro" id="IPR000639">
    <property type="entry name" value="Epox_hydrolase-like"/>
</dbReference>
<dbReference type="Gene3D" id="3.40.50.1820">
    <property type="entry name" value="alpha/beta hydrolase"/>
    <property type="match status" value="1"/>
</dbReference>
<proteinExistence type="predicted"/>
<keyword evidence="4" id="KW-1185">Reference proteome</keyword>
<evidence type="ECO:0000256" key="1">
    <source>
        <dbReference type="ARBA" id="ARBA00022801"/>
    </source>
</evidence>
<dbReference type="PATRIC" id="fig|1415166.3.peg.6087"/>
<keyword evidence="1 3" id="KW-0378">Hydrolase</keyword>
<feature type="domain" description="AB hydrolase-1" evidence="2">
    <location>
        <begin position="36"/>
        <end position="277"/>
    </location>
</feature>
<dbReference type="SUPFAM" id="SSF53474">
    <property type="entry name" value="alpha/beta-Hydrolases"/>
    <property type="match status" value="1"/>
</dbReference>
<dbReference type="InterPro" id="IPR000073">
    <property type="entry name" value="AB_hydrolase_1"/>
</dbReference>
<dbReference type="eggNOG" id="COG2267">
    <property type="taxonomic scope" value="Bacteria"/>
</dbReference>
<evidence type="ECO:0000313" key="4">
    <source>
        <dbReference type="Proteomes" id="UP000019150"/>
    </source>
</evidence>
<dbReference type="STRING" id="1415166.NONO_c59070"/>
<gene>
    <name evidence="3" type="ORF">NONO_c59070</name>
</gene>
<dbReference type="Pfam" id="PF00561">
    <property type="entry name" value="Abhydrolase_1"/>
    <property type="match status" value="1"/>
</dbReference>
<evidence type="ECO:0000259" key="2">
    <source>
        <dbReference type="Pfam" id="PF00561"/>
    </source>
</evidence>
<protein>
    <submittedName>
        <fullName evidence="3">Alpha/beta hydrolase family protein</fullName>
    </submittedName>
</protein>
<dbReference type="RefSeq" id="WP_025352041.1">
    <property type="nucleotide sequence ID" value="NZ_CP006850.1"/>
</dbReference>
<dbReference type="HOGENOM" id="CLU_020336_7_1_11"/>
<dbReference type="PRINTS" id="PR00412">
    <property type="entry name" value="EPOXHYDRLASE"/>
</dbReference>
<dbReference type="InterPro" id="IPR029058">
    <property type="entry name" value="AB_hydrolase_fold"/>
</dbReference>
<name>W5TNF4_9NOCA</name>
<dbReference type="AlphaFoldDB" id="W5TNF4"/>
<evidence type="ECO:0000313" key="3">
    <source>
        <dbReference type="EMBL" id="AHH20684.1"/>
    </source>
</evidence>
<dbReference type="GO" id="GO:0016787">
    <property type="term" value="F:hydrolase activity"/>
    <property type="evidence" value="ECO:0007669"/>
    <property type="project" value="UniProtKB-KW"/>
</dbReference>
<accession>W5TNF4</accession>
<dbReference type="PANTHER" id="PTHR43329">
    <property type="entry name" value="EPOXIDE HYDROLASE"/>
    <property type="match status" value="1"/>
</dbReference>
<dbReference type="OrthoDB" id="2987348at2"/>